<feature type="compositionally biased region" description="Polar residues" evidence="1">
    <location>
        <begin position="146"/>
        <end position="159"/>
    </location>
</feature>
<proteinExistence type="predicted"/>
<dbReference type="EMBL" id="ATDN01000027">
    <property type="protein sequence ID" value="RWA18062.1"/>
    <property type="molecule type" value="Genomic_DNA"/>
</dbReference>
<reference evidence="3 4" key="1">
    <citation type="submission" date="2013-06" db="EMBL/GenBank/DDBJ databases">
        <title>The draft sequence of the Mycobacterium elephantis genome.</title>
        <authorList>
            <person name="Pettersson F.B."/>
            <person name="Das S."/>
            <person name="Dasgupta S."/>
            <person name="Bhattacharya A."/>
            <person name="Kirsebom L.A."/>
        </authorList>
    </citation>
    <scope>NUCLEOTIDE SEQUENCE [LARGE SCALE GENOMIC DNA]</scope>
    <source>
        <strain evidence="3 4">DSM 44368</strain>
    </source>
</reference>
<dbReference type="Proteomes" id="UP000287177">
    <property type="component" value="Unassembled WGS sequence"/>
</dbReference>
<gene>
    <name evidence="3" type="ORF">MELE44368_24015</name>
</gene>
<dbReference type="GO" id="GO:0012505">
    <property type="term" value="C:endomembrane system"/>
    <property type="evidence" value="ECO:0007669"/>
    <property type="project" value="TreeGrafter"/>
</dbReference>
<accession>A0A439DQJ5</accession>
<dbReference type="SUPFAM" id="SSF75304">
    <property type="entry name" value="Amidase signature (AS) enzymes"/>
    <property type="match status" value="1"/>
</dbReference>
<dbReference type="Gene3D" id="3.90.1300.10">
    <property type="entry name" value="Amidase signature (AS) domain"/>
    <property type="match status" value="1"/>
</dbReference>
<dbReference type="PANTHER" id="PTHR43372">
    <property type="entry name" value="FATTY-ACID AMIDE HYDROLASE"/>
    <property type="match status" value="1"/>
</dbReference>
<evidence type="ECO:0000256" key="1">
    <source>
        <dbReference type="SAM" id="MobiDB-lite"/>
    </source>
</evidence>
<name>A0A439DQJ5_9MYCO</name>
<keyword evidence="4" id="KW-1185">Reference proteome</keyword>
<feature type="region of interest" description="Disordered" evidence="1">
    <location>
        <begin position="143"/>
        <end position="170"/>
    </location>
</feature>
<protein>
    <submittedName>
        <fullName evidence="3">Amidase</fullName>
    </submittedName>
</protein>
<dbReference type="PROSITE" id="PS00571">
    <property type="entry name" value="AMIDASES"/>
    <property type="match status" value="1"/>
</dbReference>
<evidence type="ECO:0000313" key="4">
    <source>
        <dbReference type="Proteomes" id="UP000287177"/>
    </source>
</evidence>
<dbReference type="InterPro" id="IPR020556">
    <property type="entry name" value="Amidase_CS"/>
</dbReference>
<dbReference type="InterPro" id="IPR036928">
    <property type="entry name" value="AS_sf"/>
</dbReference>
<comment type="caution">
    <text evidence="3">The sequence shown here is derived from an EMBL/GenBank/DDBJ whole genome shotgun (WGS) entry which is preliminary data.</text>
</comment>
<feature type="domain" description="Amidase" evidence="2">
    <location>
        <begin position="38"/>
        <end position="459"/>
    </location>
</feature>
<dbReference type="PANTHER" id="PTHR43372:SF4">
    <property type="entry name" value="FATTY-ACID AMIDE HYDROLASE 2"/>
    <property type="match status" value="1"/>
</dbReference>
<dbReference type="AlphaFoldDB" id="A0A439DQJ5"/>
<sequence length="483" mass="50620">MVELRRIRFEVSSMTDLCHLPAHQLVQLMSEGAVSCRDVVQAHLDRIDALNPALNALVQAVDPDECLSAAEAADDRAARGAALGRAHGLPVVVKDVMLVAGLECSGGSPALSARSSRDATAVARLRDEGAIVLGLTNVPEMGRGGESNNNLYGRTNNPYDLSRTPGGSSGGSAALVATGGAALSVGSDGGGSIRQPCHNTGLAGLKPTHGRIPRTGSVFGDALGIFGPFNCYGPLARSVRDLFLGLSIMNGPDLRDPYAVPAPLGDPDDVDVAGMRVATYLDDGISPPDDDVATVVTDAVRALAEVSRSVVQDAPACLGRTMKLLWESVFLGGDRGLGFEADLAAIDATDPSEELAEFLEQARGVDFSLSEARRRLADIDAYRIEMLTFMDDYDVIVGPVMPTAAKPHHHGLVEVSDFSHLMVHNLTGWPAVVVRCGTSKDGLPIGVQVVARPWEDATALAVAAHLEKVFGGWRSPPMVGSVA</sequence>
<dbReference type="InterPro" id="IPR023631">
    <property type="entry name" value="Amidase_dom"/>
</dbReference>
<dbReference type="Pfam" id="PF01425">
    <property type="entry name" value="Amidase"/>
    <property type="match status" value="1"/>
</dbReference>
<evidence type="ECO:0000259" key="2">
    <source>
        <dbReference type="Pfam" id="PF01425"/>
    </source>
</evidence>
<organism evidence="3 4">
    <name type="scientific">Mycolicibacterium elephantis DSM 44368</name>
    <dbReference type="NCBI Taxonomy" id="1335622"/>
    <lineage>
        <taxon>Bacteria</taxon>
        <taxon>Bacillati</taxon>
        <taxon>Actinomycetota</taxon>
        <taxon>Actinomycetes</taxon>
        <taxon>Mycobacteriales</taxon>
        <taxon>Mycobacteriaceae</taxon>
        <taxon>Mycolicibacterium</taxon>
    </lineage>
</organism>
<evidence type="ECO:0000313" key="3">
    <source>
        <dbReference type="EMBL" id="RWA18062.1"/>
    </source>
</evidence>
<dbReference type="InterPro" id="IPR052739">
    <property type="entry name" value="FAAH2"/>
</dbReference>